<dbReference type="PANTHER" id="PTHR19271">
    <property type="entry name" value="CYTOCHROME B"/>
    <property type="match status" value="1"/>
</dbReference>
<organism evidence="3 4">
    <name type="scientific">Candidatus Segetimicrobium genomatis</name>
    <dbReference type="NCBI Taxonomy" id="2569760"/>
    <lineage>
        <taxon>Bacteria</taxon>
        <taxon>Bacillati</taxon>
        <taxon>Candidatus Sysuimicrobiota</taxon>
        <taxon>Candidatus Sysuimicrobiia</taxon>
        <taxon>Candidatus Sysuimicrobiales</taxon>
        <taxon>Candidatus Segetimicrobiaceae</taxon>
        <taxon>Candidatus Segetimicrobium</taxon>
    </lineage>
</organism>
<evidence type="ECO:0000313" key="3">
    <source>
        <dbReference type="EMBL" id="TMI86711.1"/>
    </source>
</evidence>
<reference evidence="3 4" key="1">
    <citation type="journal article" date="2019" name="Nat. Microbiol.">
        <title>Mediterranean grassland soil C-N compound turnover is dependent on rainfall and depth, and is mediated by genomically divergent microorganisms.</title>
        <authorList>
            <person name="Diamond S."/>
            <person name="Andeer P.F."/>
            <person name="Li Z."/>
            <person name="Crits-Christoph A."/>
            <person name="Burstein D."/>
            <person name="Anantharaman K."/>
            <person name="Lane K.R."/>
            <person name="Thomas B.C."/>
            <person name="Pan C."/>
            <person name="Northen T.R."/>
            <person name="Banfield J.F."/>
        </authorList>
    </citation>
    <scope>NUCLEOTIDE SEQUENCE [LARGE SCALE GENOMIC DNA]</scope>
    <source>
        <strain evidence="3">NP_3</strain>
    </source>
</reference>
<dbReference type="PROSITE" id="PS51002">
    <property type="entry name" value="CYTB_NTER"/>
    <property type="match status" value="1"/>
</dbReference>
<feature type="domain" description="Cytochrome b/b6 N-terminal region profile" evidence="2">
    <location>
        <begin position="10"/>
        <end position="213"/>
    </location>
</feature>
<feature type="transmembrane region" description="Helical" evidence="1">
    <location>
        <begin position="181"/>
        <end position="203"/>
    </location>
</feature>
<evidence type="ECO:0000256" key="1">
    <source>
        <dbReference type="SAM" id="Phobius"/>
    </source>
</evidence>
<gene>
    <name evidence="3" type="ORF">E6H00_17635</name>
</gene>
<accession>A0A537JT47</accession>
<name>A0A537JT47_9BACT</name>
<feature type="transmembrane region" description="Helical" evidence="1">
    <location>
        <begin position="280"/>
        <end position="303"/>
    </location>
</feature>
<dbReference type="GO" id="GO:0016020">
    <property type="term" value="C:membrane"/>
    <property type="evidence" value="ECO:0007669"/>
    <property type="project" value="InterPro"/>
</dbReference>
<dbReference type="GO" id="GO:0016491">
    <property type="term" value="F:oxidoreductase activity"/>
    <property type="evidence" value="ECO:0007669"/>
    <property type="project" value="InterPro"/>
</dbReference>
<feature type="transmembrane region" description="Helical" evidence="1">
    <location>
        <begin position="36"/>
        <end position="62"/>
    </location>
</feature>
<dbReference type="SUPFAM" id="SSF81342">
    <property type="entry name" value="Transmembrane di-heme cytochromes"/>
    <property type="match status" value="1"/>
</dbReference>
<dbReference type="GO" id="GO:0022904">
    <property type="term" value="P:respiratory electron transport chain"/>
    <property type="evidence" value="ECO:0007669"/>
    <property type="project" value="InterPro"/>
</dbReference>
<feature type="transmembrane region" description="Helical" evidence="1">
    <location>
        <begin position="154"/>
        <end position="175"/>
    </location>
</feature>
<dbReference type="GO" id="GO:0009055">
    <property type="term" value="F:electron transfer activity"/>
    <property type="evidence" value="ECO:0007669"/>
    <property type="project" value="InterPro"/>
</dbReference>
<dbReference type="Pfam" id="PF00033">
    <property type="entry name" value="Cytochrome_B"/>
    <property type="match status" value="1"/>
</dbReference>
<evidence type="ECO:0000259" key="2">
    <source>
        <dbReference type="PROSITE" id="PS51002"/>
    </source>
</evidence>
<keyword evidence="1" id="KW-0472">Membrane</keyword>
<feature type="transmembrane region" description="Helical" evidence="1">
    <location>
        <begin position="315"/>
        <end position="336"/>
    </location>
</feature>
<comment type="caution">
    <text evidence="3">The sequence shown here is derived from an EMBL/GenBank/DDBJ whole genome shotgun (WGS) entry which is preliminary data.</text>
</comment>
<dbReference type="PANTHER" id="PTHR19271:SF16">
    <property type="entry name" value="CYTOCHROME B"/>
    <property type="match status" value="1"/>
</dbReference>
<sequence length="344" mass="37191">MTRPSGWKGVGAAVDARLVLHNFLYEVPPYANTLPYLLGAVTLAGLVILVVTGVLLGQFYAPDPGAANQSIRAIMTQVWGGEVVRGIHVWTAHLTVVVLLLHLMRVYVTGAYRFPREANWAVGVALLGTMLALFFTGTVLRWDQEAIEATAHNVAFARLLGVFGGWFSPAFSSHVPLLTRLYMAHVSLLPLLLFILLSMHLYLVRQHGFSPHLTRPETTQPRYTFAHHLKRAAGYGCIMLGLALALAVILPPGEGPAPVPGIEVTKPPWVFLPAYGLENLFGLAGLWGAVAVFLWLLAVPILDRGGATGWRGRRRALAAGAAVAVVAIGLGVYAWLSYPVAHLH</sequence>
<evidence type="ECO:0000313" key="4">
    <source>
        <dbReference type="Proteomes" id="UP000318509"/>
    </source>
</evidence>
<keyword evidence="1" id="KW-0812">Transmembrane</keyword>
<feature type="transmembrane region" description="Helical" evidence="1">
    <location>
        <begin position="83"/>
        <end position="108"/>
    </location>
</feature>
<dbReference type="EMBL" id="VBAK01000186">
    <property type="protein sequence ID" value="TMI86711.1"/>
    <property type="molecule type" value="Genomic_DNA"/>
</dbReference>
<dbReference type="Gene3D" id="1.20.810.10">
    <property type="entry name" value="Cytochrome Bc1 Complex, Chain C"/>
    <property type="match status" value="1"/>
</dbReference>
<keyword evidence="1" id="KW-1133">Transmembrane helix</keyword>
<dbReference type="InterPro" id="IPR027387">
    <property type="entry name" value="Cytb/b6-like_sf"/>
</dbReference>
<feature type="transmembrane region" description="Helical" evidence="1">
    <location>
        <begin position="120"/>
        <end position="142"/>
    </location>
</feature>
<dbReference type="Proteomes" id="UP000318509">
    <property type="component" value="Unassembled WGS sequence"/>
</dbReference>
<dbReference type="AlphaFoldDB" id="A0A537JT47"/>
<protein>
    <submittedName>
        <fullName evidence="3">Cytochrome bc complex cytochrome b subunit</fullName>
    </submittedName>
</protein>
<dbReference type="InterPro" id="IPR016174">
    <property type="entry name" value="Di-haem_cyt_TM"/>
</dbReference>
<dbReference type="InterPro" id="IPR005797">
    <property type="entry name" value="Cyt_b/b6_N"/>
</dbReference>
<feature type="transmembrane region" description="Helical" evidence="1">
    <location>
        <begin position="232"/>
        <end position="250"/>
    </location>
</feature>
<proteinExistence type="predicted"/>